<accession>A0A0E9RHP4</accession>
<name>A0A0E9RHP4_ANGAN</name>
<reference evidence="1" key="2">
    <citation type="journal article" date="2015" name="Fish Shellfish Immunol.">
        <title>Early steps in the European eel (Anguilla anguilla)-Vibrio vulnificus interaction in the gills: Role of the RtxA13 toxin.</title>
        <authorList>
            <person name="Callol A."/>
            <person name="Pajuelo D."/>
            <person name="Ebbesson L."/>
            <person name="Teles M."/>
            <person name="MacKenzie S."/>
            <person name="Amaro C."/>
        </authorList>
    </citation>
    <scope>NUCLEOTIDE SEQUENCE</scope>
</reference>
<organism evidence="1">
    <name type="scientific">Anguilla anguilla</name>
    <name type="common">European freshwater eel</name>
    <name type="synonym">Muraena anguilla</name>
    <dbReference type="NCBI Taxonomy" id="7936"/>
    <lineage>
        <taxon>Eukaryota</taxon>
        <taxon>Metazoa</taxon>
        <taxon>Chordata</taxon>
        <taxon>Craniata</taxon>
        <taxon>Vertebrata</taxon>
        <taxon>Euteleostomi</taxon>
        <taxon>Actinopterygii</taxon>
        <taxon>Neopterygii</taxon>
        <taxon>Teleostei</taxon>
        <taxon>Anguilliformes</taxon>
        <taxon>Anguillidae</taxon>
        <taxon>Anguilla</taxon>
    </lineage>
</organism>
<protein>
    <submittedName>
        <fullName evidence="1">Uncharacterized protein</fullName>
    </submittedName>
</protein>
<sequence>MPFSPFLPLLECPIIFTRAHKHVLPSPTGYVRLCFLSHHSL</sequence>
<evidence type="ECO:0000313" key="1">
    <source>
        <dbReference type="EMBL" id="JAH28629.1"/>
    </source>
</evidence>
<dbReference type="EMBL" id="GBXM01079948">
    <property type="protein sequence ID" value="JAH28629.1"/>
    <property type="molecule type" value="Transcribed_RNA"/>
</dbReference>
<reference evidence="1" key="1">
    <citation type="submission" date="2014-11" db="EMBL/GenBank/DDBJ databases">
        <authorList>
            <person name="Amaro Gonzalez C."/>
        </authorList>
    </citation>
    <scope>NUCLEOTIDE SEQUENCE</scope>
</reference>
<proteinExistence type="predicted"/>
<dbReference type="AlphaFoldDB" id="A0A0E9RHP4"/>